<protein>
    <recommendedName>
        <fullName evidence="2">Amine oxidase domain-containing protein</fullName>
    </recommendedName>
</protein>
<dbReference type="SUPFAM" id="SSF54373">
    <property type="entry name" value="FAD-linked reductases, C-terminal domain"/>
    <property type="match status" value="1"/>
</dbReference>
<feature type="compositionally biased region" description="Low complexity" evidence="1">
    <location>
        <begin position="29"/>
        <end position="46"/>
    </location>
</feature>
<dbReference type="PANTHER" id="PTHR10742">
    <property type="entry name" value="FLAVIN MONOAMINE OXIDASE"/>
    <property type="match status" value="1"/>
</dbReference>
<comment type="caution">
    <text evidence="3">The sequence shown here is derived from an EMBL/GenBank/DDBJ whole genome shotgun (WGS) entry which is preliminary data.</text>
</comment>
<accession>A0ABP9HYM7</accession>
<sequence length="710" mass="76797">MSTQDFDTRNLGTSNADDAHMGEHDLPAEDAAVAAADTTTLSGGRRVVSDPPRDRDHRRPSGGARPSRRTVVTATGVSALAAGLAAASAGPATALSPGTAPSTVPAADPAGTPPGVPAEAYTAVARAIVVYDEHDTSLVPAYLKAVENGLPPNPGKGTKRILIVGAGPAGLLAADLLNRAGHDVTVIEANGNRVGGRIKTFRKGGHENGEQPFADPRQYAEGGAMRLPDSHPLLMALLKKFDLPRQEFYLVDVDVDDPTKRANRAWIHVNGLHVRRADYEKSPEKVNDTFGITGPNRTKTAAAILADALEPVHQLIRGKQGTPLVEGWVEVLKRYGHWSMYRYLTEAAGLDVRTVDLVGTIQNLTSRLHLSFLHSFLGSALIDPKTTFWEVKGGTALLVDALYAPVKGKVRLDRRAVRIEHGDGKVRVHTVSEDCQTGKGGVTEVFEGDEAIVTVPFSGLRHVSFDPPLAYGKRRAITELHYDAATKVLLEFSRRWWEFTEDQWKEALDSIEPGLYAKYRSGQVRDGRYLGAHRSVKDLGVAIPHELKDCFAAFRPAVGDDPEAARIRGGGSVSDNANRFMYFEHASPMAGSDGGILLASYSWSDDALKWDAYADDERYLRALAGAQAVFGRRIEVFHTGKGKTQSWIRDHYAYGEASVLFPGQHTELFPDIPTSEGPLHFAGDHTSVKPAWIEGALESAVRTALHAHTG</sequence>
<feature type="compositionally biased region" description="Low complexity" evidence="1">
    <location>
        <begin position="61"/>
        <end position="72"/>
    </location>
</feature>
<feature type="domain" description="Amine oxidase" evidence="2">
    <location>
        <begin position="169"/>
        <end position="499"/>
    </location>
</feature>
<feature type="region of interest" description="Disordered" evidence="1">
    <location>
        <begin position="1"/>
        <end position="72"/>
    </location>
</feature>
<evidence type="ECO:0000313" key="3">
    <source>
        <dbReference type="EMBL" id="GAA4981816.1"/>
    </source>
</evidence>
<dbReference type="PRINTS" id="PR00420">
    <property type="entry name" value="RNGMNOXGNASE"/>
</dbReference>
<feature type="compositionally biased region" description="Polar residues" evidence="1">
    <location>
        <begin position="1"/>
        <end position="16"/>
    </location>
</feature>
<dbReference type="InterPro" id="IPR006311">
    <property type="entry name" value="TAT_signal"/>
</dbReference>
<feature type="compositionally biased region" description="Basic and acidic residues" evidence="1">
    <location>
        <begin position="17"/>
        <end position="27"/>
    </location>
</feature>
<name>A0ABP9HYM7_9ACTN</name>
<evidence type="ECO:0000256" key="1">
    <source>
        <dbReference type="SAM" id="MobiDB-lite"/>
    </source>
</evidence>
<dbReference type="InterPro" id="IPR050281">
    <property type="entry name" value="Flavin_monoamine_oxidase"/>
</dbReference>
<reference evidence="4" key="1">
    <citation type="journal article" date="2019" name="Int. J. Syst. Evol. Microbiol.">
        <title>The Global Catalogue of Microorganisms (GCM) 10K type strain sequencing project: providing services to taxonomists for standard genome sequencing and annotation.</title>
        <authorList>
            <consortium name="The Broad Institute Genomics Platform"/>
            <consortium name="The Broad Institute Genome Sequencing Center for Infectious Disease"/>
            <person name="Wu L."/>
            <person name="Ma J."/>
        </authorList>
    </citation>
    <scope>NUCLEOTIDE SEQUENCE [LARGE SCALE GENOMIC DNA]</scope>
    <source>
        <strain evidence="4">JCM 17986</strain>
    </source>
</reference>
<feature type="compositionally biased region" description="Basic and acidic residues" evidence="1">
    <location>
        <begin position="47"/>
        <end position="59"/>
    </location>
</feature>
<evidence type="ECO:0000259" key="2">
    <source>
        <dbReference type="Pfam" id="PF01593"/>
    </source>
</evidence>
<dbReference type="PANTHER" id="PTHR10742:SF342">
    <property type="entry name" value="AMINE OXIDASE"/>
    <property type="match status" value="1"/>
</dbReference>
<feature type="domain" description="Amine oxidase" evidence="2">
    <location>
        <begin position="568"/>
        <end position="704"/>
    </location>
</feature>
<gene>
    <name evidence="3" type="ORF">GCM10023205_58930</name>
</gene>
<dbReference type="Gene3D" id="3.50.50.60">
    <property type="entry name" value="FAD/NAD(P)-binding domain"/>
    <property type="match status" value="1"/>
</dbReference>
<dbReference type="Gene3D" id="1.10.10.1790">
    <property type="match status" value="1"/>
</dbReference>
<dbReference type="Gene3D" id="3.30.1490.470">
    <property type="match status" value="1"/>
</dbReference>
<dbReference type="InterPro" id="IPR002937">
    <property type="entry name" value="Amino_oxidase"/>
</dbReference>
<dbReference type="Gene3D" id="1.10.405.10">
    <property type="entry name" value="Guanine Nucleotide Dissociation Inhibitor, domain 1"/>
    <property type="match status" value="1"/>
</dbReference>
<dbReference type="Gene3D" id="1.10.10.1620">
    <property type="match status" value="1"/>
</dbReference>
<dbReference type="Gene3D" id="3.30.70.2100">
    <property type="match status" value="1"/>
</dbReference>
<feature type="region of interest" description="Disordered" evidence="1">
    <location>
        <begin position="91"/>
        <end position="113"/>
    </location>
</feature>
<dbReference type="InterPro" id="IPR036188">
    <property type="entry name" value="FAD/NAD-bd_sf"/>
</dbReference>
<dbReference type="Gene3D" id="6.10.140.1210">
    <property type="match status" value="1"/>
</dbReference>
<dbReference type="EMBL" id="BAABHS010000024">
    <property type="protein sequence ID" value="GAA4981816.1"/>
    <property type="molecule type" value="Genomic_DNA"/>
</dbReference>
<dbReference type="SUPFAM" id="SSF51905">
    <property type="entry name" value="FAD/NAD(P)-binding domain"/>
    <property type="match status" value="1"/>
</dbReference>
<dbReference type="Pfam" id="PF01593">
    <property type="entry name" value="Amino_oxidase"/>
    <property type="match status" value="2"/>
</dbReference>
<dbReference type="Gene3D" id="3.30.160.490">
    <property type="match status" value="1"/>
</dbReference>
<dbReference type="RefSeq" id="WP_345678767.1">
    <property type="nucleotide sequence ID" value="NZ_BAABHS010000024.1"/>
</dbReference>
<evidence type="ECO:0000313" key="4">
    <source>
        <dbReference type="Proteomes" id="UP001500466"/>
    </source>
</evidence>
<dbReference type="PROSITE" id="PS51318">
    <property type="entry name" value="TAT"/>
    <property type="match status" value="1"/>
</dbReference>
<proteinExistence type="predicted"/>
<dbReference type="Proteomes" id="UP001500466">
    <property type="component" value="Unassembled WGS sequence"/>
</dbReference>
<keyword evidence="4" id="KW-1185">Reference proteome</keyword>
<organism evidence="3 4">
    <name type="scientific">Yinghuangia aomiensis</name>
    <dbReference type="NCBI Taxonomy" id="676205"/>
    <lineage>
        <taxon>Bacteria</taxon>
        <taxon>Bacillati</taxon>
        <taxon>Actinomycetota</taxon>
        <taxon>Actinomycetes</taxon>
        <taxon>Kitasatosporales</taxon>
        <taxon>Streptomycetaceae</taxon>
        <taxon>Yinghuangia</taxon>
    </lineage>
</organism>